<dbReference type="EMBL" id="DS268418">
    <property type="protein sequence ID" value="EFO84665.1"/>
    <property type="molecule type" value="Genomic_DNA"/>
</dbReference>
<dbReference type="PROSITE" id="PS50056">
    <property type="entry name" value="TYR_PHOSPHATASE_2"/>
    <property type="match status" value="1"/>
</dbReference>
<sequence>MSSEKQNKDITLQTQEEGAKTFQLDKTQLDEIPEEKKSERSQNCATWSQNLLKSKKFSKMTQEYRDNKEFKPNVSTTVSENRMDKNRYNHILCADENRVVLKERDPSNDYIHASWMKMPDGVQFISTQGPIKETIADFWHMVYTEKCSAIVMLCQYTEDEKEKCHKYYSRNSEKLYGDYKVKVMKCWDDVFKPVKLTIIEIQKKNSPITHRVRHYWYYDWRDQVAPLDTAPLRKLYKAVLEKSDSKPIVVHCSAGVGRTATFIGIHLAYVMIRESPAVEMVDVMKRLRKMRLGAIQSQLQYVFLIMCLLGIFIEEKVYRPDKLYEGFQQRYSDVTRKVTKAIMEEEKQKQDQQKKEEEREEKEREKEKEWEKNRDREREKAKEKRDDKKDDREAPALREDKRREKNLESPSKPLLRRDPPSRPSRKLPNTGEEKTSRDNGSKYENSLAEERSRNKQKSVYVKWPLSSKEKRSKHERQKPKLTKNTNRKKKRPTSNH</sequence>
<evidence type="ECO:0000313" key="7">
    <source>
        <dbReference type="Proteomes" id="UP000483820"/>
    </source>
</evidence>
<dbReference type="GeneID" id="9801737"/>
<dbReference type="CTD" id="9801737"/>
<dbReference type="SMART" id="SM00194">
    <property type="entry name" value="PTPc"/>
    <property type="match status" value="1"/>
</dbReference>
<dbReference type="InterPro" id="IPR000387">
    <property type="entry name" value="Tyr_Pase_dom"/>
</dbReference>
<feature type="region of interest" description="Disordered" evidence="1">
    <location>
        <begin position="345"/>
        <end position="496"/>
    </location>
</feature>
<evidence type="ECO:0000259" key="3">
    <source>
        <dbReference type="PROSITE" id="PS50056"/>
    </source>
</evidence>
<dbReference type="Pfam" id="PF00102">
    <property type="entry name" value="Y_phosphatase"/>
    <property type="match status" value="1"/>
</dbReference>
<dbReference type="SUPFAM" id="SSF52799">
    <property type="entry name" value="(Phosphotyrosine protein) phosphatases II"/>
    <property type="match status" value="1"/>
</dbReference>
<dbReference type="CDD" id="cd00047">
    <property type="entry name" value="PTPc"/>
    <property type="match status" value="1"/>
</dbReference>
<gene>
    <name evidence="4" type="ORF">CRE_03656</name>
    <name evidence="5" type="ORF">GCK72_001263</name>
</gene>
<dbReference type="InterPro" id="IPR016130">
    <property type="entry name" value="Tyr_Pase_AS"/>
</dbReference>
<dbReference type="InParanoid" id="E3LXH9"/>
<feature type="compositionally biased region" description="Basic and acidic residues" evidence="1">
    <location>
        <begin position="431"/>
        <end position="441"/>
    </location>
</feature>
<dbReference type="RefSeq" id="XP_003111165.1">
    <property type="nucleotide sequence ID" value="XM_003111117.1"/>
</dbReference>
<reference evidence="4" key="1">
    <citation type="submission" date="2007-07" db="EMBL/GenBank/DDBJ databases">
        <title>PCAP assembly of the Caenorhabditis remanei genome.</title>
        <authorList>
            <consortium name="The Caenorhabditis remanei Sequencing Consortium"/>
            <person name="Wilson R.K."/>
        </authorList>
    </citation>
    <scope>NUCLEOTIDE SEQUENCE [LARGE SCALE GENOMIC DNA]</scope>
    <source>
        <strain evidence="4">PB4641</strain>
    </source>
</reference>
<feature type="compositionally biased region" description="Basic and acidic residues" evidence="1">
    <location>
        <begin position="345"/>
        <end position="407"/>
    </location>
</feature>
<dbReference type="OMA" id="PSNDYIH"/>
<dbReference type="Gene3D" id="3.90.190.10">
    <property type="entry name" value="Protein tyrosine phosphatase superfamily"/>
    <property type="match status" value="1"/>
</dbReference>
<dbReference type="AlphaFoldDB" id="E3LXH9"/>
<organism evidence="6">
    <name type="scientific">Caenorhabditis remanei</name>
    <name type="common">Caenorhabditis vulgaris</name>
    <dbReference type="NCBI Taxonomy" id="31234"/>
    <lineage>
        <taxon>Eukaryota</taxon>
        <taxon>Metazoa</taxon>
        <taxon>Ecdysozoa</taxon>
        <taxon>Nematoda</taxon>
        <taxon>Chromadorea</taxon>
        <taxon>Rhabditida</taxon>
        <taxon>Rhabditina</taxon>
        <taxon>Rhabditomorpha</taxon>
        <taxon>Rhabditoidea</taxon>
        <taxon>Rhabditidae</taxon>
        <taxon>Peloderinae</taxon>
        <taxon>Caenorhabditis</taxon>
    </lineage>
</organism>
<evidence type="ECO:0000259" key="2">
    <source>
        <dbReference type="PROSITE" id="PS50055"/>
    </source>
</evidence>
<dbReference type="PROSITE" id="PS00383">
    <property type="entry name" value="TYR_PHOSPHATASE_1"/>
    <property type="match status" value="1"/>
</dbReference>
<dbReference type="KEGG" id="crq:GCK72_001263"/>
<feature type="domain" description="Tyrosine specific protein phosphatases" evidence="3">
    <location>
        <begin position="233"/>
        <end position="302"/>
    </location>
</feature>
<dbReference type="eggNOG" id="KOG0789">
    <property type="taxonomic scope" value="Eukaryota"/>
</dbReference>
<protein>
    <submittedName>
        <fullName evidence="4">Uncharacterized protein</fullName>
    </submittedName>
</protein>
<evidence type="ECO:0000313" key="5">
    <source>
        <dbReference type="EMBL" id="KAF1769446.1"/>
    </source>
</evidence>
<name>E3LXH9_CAERE</name>
<dbReference type="InterPro" id="IPR029021">
    <property type="entry name" value="Prot-tyrosine_phosphatase-like"/>
</dbReference>
<dbReference type="PANTHER" id="PTHR46163">
    <property type="entry name" value="TYROSINE-PROTEIN PHOSPHATASE-RELATED"/>
    <property type="match status" value="1"/>
</dbReference>
<evidence type="ECO:0000313" key="4">
    <source>
        <dbReference type="EMBL" id="EFO84665.1"/>
    </source>
</evidence>
<dbReference type="OrthoDB" id="8609993at2759"/>
<feature type="region of interest" description="Disordered" evidence="1">
    <location>
        <begin position="1"/>
        <end position="44"/>
    </location>
</feature>
<proteinExistence type="predicted"/>
<dbReference type="InterPro" id="IPR003595">
    <property type="entry name" value="Tyr_Pase_cat"/>
</dbReference>
<dbReference type="HOGENOM" id="CLU_001645_9_4_1"/>
<evidence type="ECO:0000313" key="6">
    <source>
        <dbReference type="Proteomes" id="UP000008281"/>
    </source>
</evidence>
<dbReference type="InterPro" id="IPR000242">
    <property type="entry name" value="PTP_cat"/>
</dbReference>
<dbReference type="PROSITE" id="PS50055">
    <property type="entry name" value="TYR_PHOSPHATASE_PTP"/>
    <property type="match status" value="1"/>
</dbReference>
<feature type="domain" description="Tyrosine-protein phosphatase" evidence="2">
    <location>
        <begin position="60"/>
        <end position="311"/>
    </location>
</feature>
<dbReference type="SMART" id="SM00404">
    <property type="entry name" value="PTPc_motif"/>
    <property type="match status" value="1"/>
</dbReference>
<evidence type="ECO:0000256" key="1">
    <source>
        <dbReference type="SAM" id="MobiDB-lite"/>
    </source>
</evidence>
<dbReference type="EMBL" id="WUAV01000001">
    <property type="protein sequence ID" value="KAF1769446.1"/>
    <property type="molecule type" value="Genomic_DNA"/>
</dbReference>
<dbReference type="PANTHER" id="PTHR46163:SF10">
    <property type="entry name" value="PROTEIN-TYROSINE PHOSPHATASE-RELATED"/>
    <property type="match status" value="1"/>
</dbReference>
<dbReference type="Proteomes" id="UP000008281">
    <property type="component" value="Unassembled WGS sequence"/>
</dbReference>
<dbReference type="InterPro" id="IPR052782">
    <property type="entry name" value="Oocyte-zygote_transition_reg"/>
</dbReference>
<reference evidence="5 7" key="2">
    <citation type="submission" date="2019-12" db="EMBL/GenBank/DDBJ databases">
        <title>Chromosome-level assembly of the Caenorhabditis remanei genome.</title>
        <authorList>
            <person name="Teterina A.A."/>
            <person name="Willis J.H."/>
            <person name="Phillips P.C."/>
        </authorList>
    </citation>
    <scope>NUCLEOTIDE SEQUENCE [LARGE SCALE GENOMIC DNA]</scope>
    <source>
        <strain evidence="5 7">PX506</strain>
        <tissue evidence="5">Whole organism</tissue>
    </source>
</reference>
<dbReference type="Proteomes" id="UP000483820">
    <property type="component" value="Chromosome I"/>
</dbReference>
<dbReference type="GO" id="GO:0004725">
    <property type="term" value="F:protein tyrosine phosphatase activity"/>
    <property type="evidence" value="ECO:0007669"/>
    <property type="project" value="InterPro"/>
</dbReference>
<dbReference type="PRINTS" id="PR00700">
    <property type="entry name" value="PRTYPHPHTASE"/>
</dbReference>
<keyword evidence="6" id="KW-1185">Reference proteome</keyword>
<accession>E3LXH9</accession>
<dbReference type="STRING" id="31234.E3LXH9"/>
<feature type="compositionally biased region" description="Basic residues" evidence="1">
    <location>
        <begin position="470"/>
        <end position="496"/>
    </location>
</feature>